<dbReference type="Pfam" id="PF00355">
    <property type="entry name" value="Rieske"/>
    <property type="match status" value="1"/>
</dbReference>
<evidence type="ECO:0000256" key="5">
    <source>
        <dbReference type="ARBA" id="ARBA00023004"/>
    </source>
</evidence>
<name>A0A2N0H6Z1_9SPHN</name>
<evidence type="ECO:0000256" key="6">
    <source>
        <dbReference type="ARBA" id="ARBA00023014"/>
    </source>
</evidence>
<protein>
    <submittedName>
        <fullName evidence="8">Phenylpropionate dioxygenase-like ring-hydroxylating dioxygenase large terminal subunit</fullName>
    </submittedName>
</protein>
<evidence type="ECO:0000256" key="3">
    <source>
        <dbReference type="ARBA" id="ARBA00022723"/>
    </source>
</evidence>
<comment type="cofactor">
    <cofactor evidence="1">
        <name>Fe cation</name>
        <dbReference type="ChEBI" id="CHEBI:24875"/>
    </cofactor>
</comment>
<evidence type="ECO:0000256" key="2">
    <source>
        <dbReference type="ARBA" id="ARBA00022714"/>
    </source>
</evidence>
<dbReference type="OrthoDB" id="7458380at2"/>
<dbReference type="PANTHER" id="PTHR43756">
    <property type="entry name" value="CHOLINE MONOOXYGENASE, CHLOROPLASTIC"/>
    <property type="match status" value="1"/>
</dbReference>
<dbReference type="Proteomes" id="UP000232587">
    <property type="component" value="Unassembled WGS sequence"/>
</dbReference>
<reference evidence="8 9" key="1">
    <citation type="submission" date="2017-11" db="EMBL/GenBank/DDBJ databases">
        <title>Genomic Encyclopedia of Type Strains, Phase III (KMG-III): the genomes of soil and plant-associated and newly described type strains.</title>
        <authorList>
            <person name="Whitman W."/>
        </authorList>
    </citation>
    <scope>NUCLEOTIDE SEQUENCE [LARGE SCALE GENOMIC DNA]</scope>
    <source>
        <strain evidence="8 9">CGMCC 1.12274</strain>
    </source>
</reference>
<evidence type="ECO:0000313" key="9">
    <source>
        <dbReference type="Proteomes" id="UP000232587"/>
    </source>
</evidence>
<keyword evidence="5" id="KW-0408">Iron</keyword>
<keyword evidence="4" id="KW-0560">Oxidoreductase</keyword>
<accession>A0A2N0H6Z1</accession>
<dbReference type="SUPFAM" id="SSF55961">
    <property type="entry name" value="Bet v1-like"/>
    <property type="match status" value="1"/>
</dbReference>
<dbReference type="RefSeq" id="WP_100867776.1">
    <property type="nucleotide sequence ID" value="NZ_PHUF01000004.1"/>
</dbReference>
<dbReference type="Gene3D" id="2.102.10.10">
    <property type="entry name" value="Rieske [2Fe-2S] iron-sulphur domain"/>
    <property type="match status" value="1"/>
</dbReference>
<evidence type="ECO:0000256" key="1">
    <source>
        <dbReference type="ARBA" id="ARBA00001962"/>
    </source>
</evidence>
<keyword evidence="2" id="KW-0001">2Fe-2S</keyword>
<dbReference type="PANTHER" id="PTHR43756:SF5">
    <property type="entry name" value="CHOLINE MONOOXYGENASE, CHLOROPLASTIC"/>
    <property type="match status" value="1"/>
</dbReference>
<dbReference type="GO" id="GO:0051213">
    <property type="term" value="F:dioxygenase activity"/>
    <property type="evidence" value="ECO:0007669"/>
    <property type="project" value="UniProtKB-KW"/>
</dbReference>
<keyword evidence="6" id="KW-0411">Iron-sulfur</keyword>
<dbReference type="InterPro" id="IPR036922">
    <property type="entry name" value="Rieske_2Fe-2S_sf"/>
</dbReference>
<proteinExistence type="predicted"/>
<dbReference type="EMBL" id="PHUF01000004">
    <property type="protein sequence ID" value="PKB14708.1"/>
    <property type="molecule type" value="Genomic_DNA"/>
</dbReference>
<gene>
    <name evidence="8" type="ORF">B0I00_2306</name>
</gene>
<comment type="caution">
    <text evidence="8">The sequence shown here is derived from an EMBL/GenBank/DDBJ whole genome shotgun (WGS) entry which is preliminary data.</text>
</comment>
<evidence type="ECO:0000313" key="8">
    <source>
        <dbReference type="EMBL" id="PKB14708.1"/>
    </source>
</evidence>
<dbReference type="CDD" id="cd00680">
    <property type="entry name" value="RHO_alpha_C"/>
    <property type="match status" value="1"/>
</dbReference>
<keyword evidence="8" id="KW-0223">Dioxygenase</keyword>
<dbReference type="Pfam" id="PF00848">
    <property type="entry name" value="Ring_hydroxyl_A"/>
    <property type="match status" value="1"/>
</dbReference>
<dbReference type="Gene3D" id="3.90.380.10">
    <property type="entry name" value="Naphthalene 1,2-dioxygenase Alpha Subunit, Chain A, domain 1"/>
    <property type="match status" value="1"/>
</dbReference>
<dbReference type="PROSITE" id="PS51296">
    <property type="entry name" value="RIESKE"/>
    <property type="match status" value="1"/>
</dbReference>
<sequence>MSPVKRALSLLAQDLPDPDADVSLPGWTYSDAEFHALEQERIFRPSWQIVCHISELAQPGAYRTIDFCGESVIVIRGEDGAVRAFTNVCRHRAMRLVEGPAGCARKLVCPYHAWTYETDGRLTGVPMRGDYPALRLEDSGLTPVAIELWHGFVFVRLKDAGYPTVAEMMAPFEDEVAPYRFAEMQPMGSVRLRPRAVNWKTVGDNYSDNLHIPVAHAGLTRLVGASYRSQAHGWADRLYGDIQTTGRQSFWERFYSARLPRLDHLPAEAHGRWLYYKLWPNMAFDIYADQIDFMQWLPTGPTTCLLREVAYCLPDSFTPNGKKREMKLVRYANWRINRVVNAEDTWLITRVQQGMASRSYGTGPIATSEVCLRSFAKKIRTLIPESRQPFAPAPGWSSK</sequence>
<keyword evidence="3" id="KW-0479">Metal-binding</keyword>
<evidence type="ECO:0000259" key="7">
    <source>
        <dbReference type="PROSITE" id="PS51296"/>
    </source>
</evidence>
<dbReference type="InterPro" id="IPR017941">
    <property type="entry name" value="Rieske_2Fe-2S"/>
</dbReference>
<dbReference type="AlphaFoldDB" id="A0A2N0H6Z1"/>
<dbReference type="GO" id="GO:0051537">
    <property type="term" value="F:2 iron, 2 sulfur cluster binding"/>
    <property type="evidence" value="ECO:0007669"/>
    <property type="project" value="UniProtKB-KW"/>
</dbReference>
<dbReference type="PRINTS" id="PR00090">
    <property type="entry name" value="RNGDIOXGNASE"/>
</dbReference>
<organism evidence="8 9">
    <name type="scientific">Novosphingobium kunmingense</name>
    <dbReference type="NCBI Taxonomy" id="1211806"/>
    <lineage>
        <taxon>Bacteria</taxon>
        <taxon>Pseudomonadati</taxon>
        <taxon>Pseudomonadota</taxon>
        <taxon>Alphaproteobacteria</taxon>
        <taxon>Sphingomonadales</taxon>
        <taxon>Sphingomonadaceae</taxon>
        <taxon>Novosphingobium</taxon>
    </lineage>
</organism>
<dbReference type="SUPFAM" id="SSF50022">
    <property type="entry name" value="ISP domain"/>
    <property type="match status" value="1"/>
</dbReference>
<dbReference type="InterPro" id="IPR015879">
    <property type="entry name" value="Ring_hydroxy_dOase_asu_C_dom"/>
</dbReference>
<keyword evidence="9" id="KW-1185">Reference proteome</keyword>
<feature type="domain" description="Rieske" evidence="7">
    <location>
        <begin position="47"/>
        <end position="155"/>
    </location>
</feature>
<evidence type="ECO:0000256" key="4">
    <source>
        <dbReference type="ARBA" id="ARBA00023002"/>
    </source>
</evidence>
<dbReference type="InterPro" id="IPR001663">
    <property type="entry name" value="Rng_hydr_dOase-A"/>
</dbReference>
<dbReference type="GO" id="GO:0005506">
    <property type="term" value="F:iron ion binding"/>
    <property type="evidence" value="ECO:0007669"/>
    <property type="project" value="InterPro"/>
</dbReference>
<dbReference type="CDD" id="cd03469">
    <property type="entry name" value="Rieske_RO_Alpha_N"/>
    <property type="match status" value="1"/>
</dbReference>